<dbReference type="RefSeq" id="WP_073108649.1">
    <property type="nucleotide sequence ID" value="NZ_FQZY01000022.1"/>
</dbReference>
<dbReference type="InterPro" id="IPR028098">
    <property type="entry name" value="Glyco_trans_4-like_N"/>
</dbReference>
<dbReference type="InterPro" id="IPR001296">
    <property type="entry name" value="Glyco_trans_1"/>
</dbReference>
<reference evidence="3 4" key="1">
    <citation type="submission" date="2016-11" db="EMBL/GenBank/DDBJ databases">
        <authorList>
            <person name="Jaros S."/>
            <person name="Januszkiewicz K."/>
            <person name="Wedrychowicz H."/>
        </authorList>
    </citation>
    <scope>NUCLEOTIDE SEQUENCE [LARGE SCALE GENOMIC DNA]</scope>
    <source>
        <strain evidence="3 4">DSM 15480</strain>
    </source>
</reference>
<dbReference type="CDD" id="cd03801">
    <property type="entry name" value="GT4_PimA-like"/>
    <property type="match status" value="1"/>
</dbReference>
<dbReference type="STRING" id="1121950.SAMN02745243_01747"/>
<evidence type="ECO:0000259" key="1">
    <source>
        <dbReference type="Pfam" id="PF00534"/>
    </source>
</evidence>
<gene>
    <name evidence="3" type="ORF">SAMN02745243_01747</name>
</gene>
<evidence type="ECO:0000313" key="4">
    <source>
        <dbReference type="Proteomes" id="UP000184301"/>
    </source>
</evidence>
<proteinExistence type="predicted"/>
<organism evidence="3 4">
    <name type="scientific">Hespellia stercorisuis DSM 15480</name>
    <dbReference type="NCBI Taxonomy" id="1121950"/>
    <lineage>
        <taxon>Bacteria</taxon>
        <taxon>Bacillati</taxon>
        <taxon>Bacillota</taxon>
        <taxon>Clostridia</taxon>
        <taxon>Lachnospirales</taxon>
        <taxon>Lachnospiraceae</taxon>
        <taxon>Hespellia</taxon>
    </lineage>
</organism>
<sequence length="395" mass="44527">MRIMSISAQKPNSTGSGVYLTELVKGFHKLGIEQAVLAGVYASDHVILPEGISFFPVFFQTEQLPYPIPGMSDEMPYQSTVYSQMTDNMLEQYRNAFTKDLKRAVEEFQPDVLLCHHLYYLTALVRELFPDRLVWGICHGTDLRQMKKHGMRAEMIRENIQLLDHIFVLHQTQQLEVSAIYGVEESRCTVIGSGFNQEVFLPCEKREPHEDIRLIFAGKIAEKKGVMSLIRALTYLDDPKERVVLNLAGGAGNKEEYEEILALIKECPCRVNLLGKLSQEELAAELRKNDIFILPSFYEGLPLVILESLACGLKVIATNLPGVKPWLDLNVKEHGIIFVEPPAMRNADEPEKEDLPGFEQRLAGAIACAADQNERKVDVSHLSWDGICRKIISAV</sequence>
<keyword evidence="3" id="KW-0808">Transferase</keyword>
<feature type="domain" description="Glycosyl transferase family 1" evidence="1">
    <location>
        <begin position="206"/>
        <end position="340"/>
    </location>
</feature>
<dbReference type="Gene3D" id="3.40.50.2000">
    <property type="entry name" value="Glycogen Phosphorylase B"/>
    <property type="match status" value="2"/>
</dbReference>
<keyword evidence="4" id="KW-1185">Reference proteome</keyword>
<dbReference type="OrthoDB" id="9804196at2"/>
<dbReference type="Proteomes" id="UP000184301">
    <property type="component" value="Unassembled WGS sequence"/>
</dbReference>
<dbReference type="PANTHER" id="PTHR45947:SF3">
    <property type="entry name" value="SULFOQUINOVOSYL TRANSFERASE SQD2"/>
    <property type="match status" value="1"/>
</dbReference>
<dbReference type="EMBL" id="FQZY01000022">
    <property type="protein sequence ID" value="SHJ92376.1"/>
    <property type="molecule type" value="Genomic_DNA"/>
</dbReference>
<evidence type="ECO:0000313" key="3">
    <source>
        <dbReference type="EMBL" id="SHJ92376.1"/>
    </source>
</evidence>
<accession>A0A1M6N9Y7</accession>
<dbReference type="Pfam" id="PF13439">
    <property type="entry name" value="Glyco_transf_4"/>
    <property type="match status" value="1"/>
</dbReference>
<dbReference type="Pfam" id="PF00534">
    <property type="entry name" value="Glycos_transf_1"/>
    <property type="match status" value="1"/>
</dbReference>
<dbReference type="InterPro" id="IPR050194">
    <property type="entry name" value="Glycosyltransferase_grp1"/>
</dbReference>
<dbReference type="SUPFAM" id="SSF53756">
    <property type="entry name" value="UDP-Glycosyltransferase/glycogen phosphorylase"/>
    <property type="match status" value="1"/>
</dbReference>
<evidence type="ECO:0000259" key="2">
    <source>
        <dbReference type="Pfam" id="PF13439"/>
    </source>
</evidence>
<protein>
    <submittedName>
        <fullName evidence="3">Glycosyltransferase involved in cell wall bisynthesis</fullName>
    </submittedName>
</protein>
<dbReference type="GO" id="GO:0016757">
    <property type="term" value="F:glycosyltransferase activity"/>
    <property type="evidence" value="ECO:0007669"/>
    <property type="project" value="InterPro"/>
</dbReference>
<feature type="domain" description="Glycosyltransferase subfamily 4-like N-terminal" evidence="2">
    <location>
        <begin position="15"/>
        <end position="196"/>
    </location>
</feature>
<dbReference type="AlphaFoldDB" id="A0A1M6N9Y7"/>
<name>A0A1M6N9Y7_9FIRM</name>
<dbReference type="PANTHER" id="PTHR45947">
    <property type="entry name" value="SULFOQUINOVOSYL TRANSFERASE SQD2"/>
    <property type="match status" value="1"/>
</dbReference>